<feature type="region of interest" description="Disordered" evidence="2">
    <location>
        <begin position="1606"/>
        <end position="1637"/>
    </location>
</feature>
<feature type="region of interest" description="Disordered" evidence="2">
    <location>
        <begin position="2546"/>
        <end position="2630"/>
    </location>
</feature>
<feature type="region of interest" description="Disordered" evidence="2">
    <location>
        <begin position="389"/>
        <end position="415"/>
    </location>
</feature>
<dbReference type="InterPro" id="IPR032060">
    <property type="entry name" value="MGA_dom"/>
</dbReference>
<feature type="region of interest" description="Disordered" evidence="2">
    <location>
        <begin position="3122"/>
        <end position="3158"/>
    </location>
</feature>
<feature type="coiled-coil region" evidence="1">
    <location>
        <begin position="2036"/>
        <end position="2063"/>
    </location>
</feature>
<feature type="compositionally biased region" description="Basic and acidic residues" evidence="2">
    <location>
        <begin position="1096"/>
        <end position="1106"/>
    </location>
</feature>
<evidence type="ECO:0000313" key="5">
    <source>
        <dbReference type="Proteomes" id="UP001152888"/>
    </source>
</evidence>
<feature type="region of interest" description="Disordered" evidence="2">
    <location>
        <begin position="988"/>
        <end position="1072"/>
    </location>
</feature>
<dbReference type="OrthoDB" id="6119313at2759"/>
<feature type="region of interest" description="Disordered" evidence="2">
    <location>
        <begin position="440"/>
        <end position="470"/>
    </location>
</feature>
<evidence type="ECO:0000256" key="2">
    <source>
        <dbReference type="SAM" id="MobiDB-lite"/>
    </source>
</evidence>
<comment type="caution">
    <text evidence="4">The sequence shown here is derived from an EMBL/GenBank/DDBJ whole genome shotgun (WGS) entry which is preliminary data.</text>
</comment>
<feature type="compositionally biased region" description="Basic and acidic residues" evidence="2">
    <location>
        <begin position="949"/>
        <end position="959"/>
    </location>
</feature>
<feature type="compositionally biased region" description="Basic and acidic residues" evidence="2">
    <location>
        <begin position="761"/>
        <end position="771"/>
    </location>
</feature>
<dbReference type="Pfam" id="PF16059">
    <property type="entry name" value="MGA_dom"/>
    <property type="match status" value="1"/>
</dbReference>
<feature type="compositionally biased region" description="Polar residues" evidence="2">
    <location>
        <begin position="455"/>
        <end position="468"/>
    </location>
</feature>
<feature type="region of interest" description="Disordered" evidence="2">
    <location>
        <begin position="1085"/>
        <end position="1117"/>
    </location>
</feature>
<feature type="compositionally biased region" description="Polar residues" evidence="2">
    <location>
        <begin position="2613"/>
        <end position="2628"/>
    </location>
</feature>
<feature type="region of interest" description="Disordered" evidence="2">
    <location>
        <begin position="722"/>
        <end position="810"/>
    </location>
</feature>
<feature type="region of interest" description="Disordered" evidence="2">
    <location>
        <begin position="878"/>
        <end position="897"/>
    </location>
</feature>
<organism evidence="4 5">
    <name type="scientific">Acanthoscelides obtectus</name>
    <name type="common">Bean weevil</name>
    <name type="synonym">Bruchus obtectus</name>
    <dbReference type="NCBI Taxonomy" id="200917"/>
    <lineage>
        <taxon>Eukaryota</taxon>
        <taxon>Metazoa</taxon>
        <taxon>Ecdysozoa</taxon>
        <taxon>Arthropoda</taxon>
        <taxon>Hexapoda</taxon>
        <taxon>Insecta</taxon>
        <taxon>Pterygota</taxon>
        <taxon>Neoptera</taxon>
        <taxon>Endopterygota</taxon>
        <taxon>Coleoptera</taxon>
        <taxon>Polyphaga</taxon>
        <taxon>Cucujiformia</taxon>
        <taxon>Chrysomeloidea</taxon>
        <taxon>Chrysomelidae</taxon>
        <taxon>Bruchinae</taxon>
        <taxon>Bruchini</taxon>
        <taxon>Acanthoscelides</taxon>
    </lineage>
</organism>
<feature type="compositionally biased region" description="Basic and acidic residues" evidence="2">
    <location>
        <begin position="906"/>
        <end position="925"/>
    </location>
</feature>
<feature type="compositionally biased region" description="Polar residues" evidence="2">
    <location>
        <begin position="733"/>
        <end position="745"/>
    </location>
</feature>
<accession>A0A9P0L5L3</accession>
<feature type="compositionally biased region" description="Basic and acidic residues" evidence="2">
    <location>
        <begin position="800"/>
        <end position="810"/>
    </location>
</feature>
<name>A0A9P0L5L3_ACAOB</name>
<feature type="compositionally biased region" description="Polar residues" evidence="2">
    <location>
        <begin position="1610"/>
        <end position="1632"/>
    </location>
</feature>
<feature type="compositionally biased region" description="Basic and acidic residues" evidence="2">
    <location>
        <begin position="1204"/>
        <end position="1222"/>
    </location>
</feature>
<dbReference type="EMBL" id="CAKOFQ010006960">
    <property type="protein sequence ID" value="CAH1984655.1"/>
    <property type="molecule type" value="Genomic_DNA"/>
</dbReference>
<feature type="compositionally biased region" description="Basic and acidic residues" evidence="2">
    <location>
        <begin position="1047"/>
        <end position="1057"/>
    </location>
</feature>
<feature type="region of interest" description="Disordered" evidence="2">
    <location>
        <begin position="1184"/>
        <end position="1296"/>
    </location>
</feature>
<feature type="compositionally biased region" description="Basic and acidic residues" evidence="2">
    <location>
        <begin position="3427"/>
        <end position="3436"/>
    </location>
</feature>
<evidence type="ECO:0000256" key="1">
    <source>
        <dbReference type="SAM" id="Coils"/>
    </source>
</evidence>
<feature type="compositionally biased region" description="Polar residues" evidence="2">
    <location>
        <begin position="44"/>
        <end position="73"/>
    </location>
</feature>
<feature type="compositionally biased region" description="Basic and acidic residues" evidence="2">
    <location>
        <begin position="1015"/>
        <end position="1026"/>
    </location>
</feature>
<feature type="region of interest" description="Disordered" evidence="2">
    <location>
        <begin position="1135"/>
        <end position="1161"/>
    </location>
</feature>
<protein>
    <recommendedName>
        <fullName evidence="3">MGA conserved domain-containing protein</fullName>
    </recommendedName>
</protein>
<keyword evidence="5" id="KW-1185">Reference proteome</keyword>
<evidence type="ECO:0000313" key="4">
    <source>
        <dbReference type="EMBL" id="CAH1984655.1"/>
    </source>
</evidence>
<feature type="domain" description="MGA conserved" evidence="3">
    <location>
        <begin position="2348"/>
        <end position="2393"/>
    </location>
</feature>
<keyword evidence="1" id="KW-0175">Coiled coil</keyword>
<sequence length="3617" mass="401628">MDPSDPLKEFLKNTGWSCDELLQKLLQVKQQISASQQQTKDDTSTGNRLSDNDSSSQAGISSKTKPASVNTRYNVADKDFSDTDEEEQKVIISNKRIIDEIVEDTHKEDPPPADIPEKSIVIELDSEDDEEDDNFEEECSHSTKQPGTPLNKELPKEKNSNVKEKISIDSISTIVIEDDDPSDTEKTAAERTNEMFPSLSMVRTDSADDLQVLSIEDVYETTPRAKGSIHVVSESDLSMEDITIAHKGFSNSEDWLPKISSIEGGIDLNTKFKAKRIDLSLGDVMHHTITQSILNREEKLLGITDNKVLSDMSNNENSDILLDRSSTRKDDIAIAANSAIVKERIPSNVPLGIEKADTSSNVETNEHLTTCIVTLDLTDVENISARKDHALPPNAEHVSGQKPVTNEGYVEDKSSNSEDNITVVITDKVKCIARGVSSTNEEDATTFDLTDHVESSSAENDQKPSVQTADRDCITNDVQFIVGEKESSINALADSCPKNSIEENWQIPKILSVEGGVENDEIQMDTTEASNDQSYSLLQDTMKIPNGSVASSGKIRIDILSCSGLKDSTEEKWQINKNISFEGAVDTSEIPDGKLQEAEPKIDTAEISNSLAVSSEHSVSENEDIVETDVPIKTQDPSQDRKIQDPRDVETSLRPVVPEDSSGLGIKIGDTVSVERASEVESLLGSSEFSSTVCTVDDSNISFSESTCHDEPNVIGDSAECCEERKPDAASEDVSQNQDTIQPKTNESDEATNEDTNGLKPFEDSSPKELSDTSAKISVLEMGDTDIKNPTVDESVQNETSHEFKDLDNSVINETRDSSHTLEGSSVILNKTSESIVSKVCEFQKQDYIPEKNVVDTGEIETSQKSNIFVNKEPIVEDVTESETEPNISSKIEDDLGNCKRHSSEKYVVEEHSSSDVEIKSKSTEEQLESLTTLSDTIKDAGVLSGPDEPSKIEGKNVEESSSSEVEIKKKSTEKQLDLLTTLSDTIKDAEVSSGPDEPSKIEFKNVEETSSSEVEIKKKSTEKQLDLLTTLSDTIKDAEVSSGPDEPSKIEGKNVEESSSSEVEIKKKSTEKQLDLLTTLSDTIKDAEVSSGPDEPSKIEGKNVEETSSSEVEIKKKSTEKQLDLLTTLSDTIKDAEVSSGPDEPSKIEGKNVEETSSSEVEIKKKLTQKQLELLNTLSETIKDAEVSAGPDEALSENEQSDPNERDTSNKLEESNIKENCSEGDIGNQKLMEDRVDFRIPATEISTGEGDSINKEKVESQPKISESIINLQKSSTKINSSDVESSAKDDKIAPPGTILVNEKEADSITSNKLEESNIKENCSQGVIGNQKLMEDSVDFRIPATEISTGEGDSINKEKVESQSKISESIIDLQKSSTKINSSDVETSAKDDKIAPPGTILVNEKEADAITTAESTEEYEVEYRLVDPRTVESPLSAKEGIHKIAETLSDSSEEEYVVEALEDTPTLEDADEAVRVNKGTSHLSIFSGDVSPRHNAIGGNKSILITSKTPDIFSIGKIKTTEDKMLLSNNSNTMDKADFVKAVRKKLQFYKQRQALSSRQNTDLRSSIINKMQSTVTSIASLTGDEKSPDMPKKLSMADILQRKLDKQSADSCNVNQNPDESQSSLIENGPSTAKGMPAGTCSEDTIVNINCPKDDANDLPLPAALVAVEGYNENDINAETTLQTTLGQEVEPDDISMTIAARQAATKSDENDMIDKKGPTEAHLIGNTKQRCQVDEDAIFAIPKLPPLRASTSKEKDMDIGNVEDIRANLKLQLNSLRSRKRPHVKITTQIDGSFFEKKEKDMATKQSEDKTAVVSEEIVPQLSQDQLYTQTNELGLVILDVQGGVDLDDSKTDGAVGEHQSEDVAVPKEGDNNDVADLVRQIIGKKCEPRIRIRKDLSAPPPVIDDFEIFQKRTCSENVETAGPSAEPMPSTSTAILDESALLRDEHSRLSSHENSLSGGPNEEISPFISNTLDEYLTGDAQLNVSYTIPKCGAEEGIRELHFESEPVQLVQRKAVETKNGEVEGPVKKTGKKVRTLAQKRKLLEKQMAREKKQKEKEQEKTSLWKQREKVQKEFEERNKDRSYVIADGKKIYVQSTIPRICILNLDEGTSSTPKVNVPESPRKNKISLLENLHKRQEVHYSPGPLSKKTVLPVSGTSEWTTEVKTLPNVFVEVVPKLGQPLPAELMGRIDFDVNIGEDHVEFALTALKTKNPPLEPARKFVLPVKYKKNQQQIIVRKKIPPPEPIEIRSIEDKVDKDVSHGDDSAIVAKVIDDMIRYVEIKELGPSLIKEDDYGFTDEFKLEKNKEPSVDGHLSILKRSQRKRSHLDCELLRLSCKIVSVEVENEDVEKPCDKPFCRLGCVCKSLNCENTMIFHCQKEKCIFTCTCPKERATAAREHRVTLPAGTNVLSVDTVHRIEDEAKKHLARVEREFTQTIIQTNNRTIVVGATDRSKTRRIAQVPKKYNDYVEHTDMVVEDNVRIPEQVEFTKQCVVIMTKLNLDGITPFCLRHNLYDCFCGGKSEYLPKVHLQKPLTASVATNIATKTPKHAVKKSIPQKGRPKKIVDENTHNDPMSRKRSYSSAGLGSSPKSGPGKQQHGIKDTTIGCGDEGNASNSSLDASLESPTSRNKKVKLSEHFEYSEPIQKDICGSARTMGVFAPNIRYKKFSTAALKNDFVYNYSQADLLKIKMNHMQKKKHLEVDILKQTLLSEYLASQNVSKNKSGIVPVETPFSSSRVSKRKQTLEVRKDVGQSPKTDDVTTIADVATSADNQKKKVTTEPVPIFDGEIIINESSMELLRKMGPRTVLEGYARLLPWRALSDGFKNGVIKIWCMVDQPSRLLINKADKKAPRNYIDIRNTKQPTEVILWILRDKLPTSYHEENVSFILRETKYNFEICGICTRNLDIGLNNDSSRAVQQTQRLGVVHSSWLELGTEFKHRDMNRFSQYLKICIERHTTKTYVFQESEDPEEPETLEANLPPIGANYKWRLIHMNSDFSFLYFTKTHYSVKYVDLCYASHNGNATKDSTLMLHSSKLKTAQDHPKMGIYFDQNQPNKLFVGPYLKTNPDENTVETLRYFNQQLVVTDEFNKLRGKDDYRSGYWLVEETPSADSVEPQSEEYTIDLTLDETPPTKDSSNAIGAEETSEQRKRKRSASSRASSISESDIGYLGNLSLTHDNAHIEIVEAPPRKPEEFNRFVITNIPHFGYLGAFKHAGSDKIDVSWPFENKLLRFPSVQVATEFLQERLSSLLLPVPDTFKVHVIVVNHLDTDANLPIDANVLSGHYICGEFGYYNILTITPQICLNKLGKTREELLRMFAKRCQVIVKKRSDTLAALLHLSKPADSDGIIYVNNKAVIEIRNQKMLERQLVNQKTELMIKKRRLATELFMYISELPERERNEFSKRFRSILTPRRDIEPIEIVSDSEEDKARAEEERGPPVLEAEPPTMTDTHNRTQPLNDKLPVLEKQVPTGTAPPHSINKGKEPVAVPLQFWSISALPSASANPNVKLDLMPINARSLLRTPAIGAPPIKDVSTVTTPPATAPIQAAYLATTPHGKYLKGIKVVKKPNGQLLIVPDKNSGITSSATEKVILKGVNIRPEGSRRTSNESANVDGKSAT</sequence>
<feature type="compositionally biased region" description="Polar residues" evidence="2">
    <location>
        <begin position="1263"/>
        <end position="1285"/>
    </location>
</feature>
<dbReference type="Proteomes" id="UP001152888">
    <property type="component" value="Unassembled WGS sequence"/>
</dbReference>
<feature type="compositionally biased region" description="Basic and acidic residues" evidence="2">
    <location>
        <begin position="998"/>
        <end position="1008"/>
    </location>
</feature>
<evidence type="ECO:0000259" key="3">
    <source>
        <dbReference type="Pfam" id="PF16059"/>
    </source>
</evidence>
<feature type="compositionally biased region" description="Low complexity" evidence="2">
    <location>
        <begin position="2581"/>
        <end position="2596"/>
    </location>
</feature>
<feature type="compositionally biased region" description="Acidic residues" evidence="2">
    <location>
        <begin position="124"/>
        <end position="137"/>
    </location>
</feature>
<reference evidence="4" key="1">
    <citation type="submission" date="2022-03" db="EMBL/GenBank/DDBJ databases">
        <authorList>
            <person name="Sayadi A."/>
        </authorList>
    </citation>
    <scope>NUCLEOTIDE SEQUENCE</scope>
</reference>
<feature type="region of interest" description="Disordered" evidence="2">
    <location>
        <begin position="29"/>
        <end position="163"/>
    </location>
</feature>
<feature type="compositionally biased region" description="Basic and acidic residues" evidence="2">
    <location>
        <begin position="638"/>
        <end position="651"/>
    </location>
</feature>
<feature type="compositionally biased region" description="Basic and acidic residues" evidence="2">
    <location>
        <begin position="2564"/>
        <end position="2576"/>
    </location>
</feature>
<feature type="region of interest" description="Disordered" evidence="2">
    <location>
        <begin position="611"/>
        <end position="664"/>
    </location>
</feature>
<feature type="compositionally biased region" description="Basic and acidic residues" evidence="2">
    <location>
        <begin position="153"/>
        <end position="163"/>
    </location>
</feature>
<feature type="region of interest" description="Disordered" evidence="2">
    <location>
        <begin position="906"/>
        <end position="970"/>
    </location>
</feature>
<feature type="compositionally biased region" description="Basic and acidic residues" evidence="2">
    <location>
        <begin position="1145"/>
        <end position="1155"/>
    </location>
</feature>
<proteinExistence type="predicted"/>
<gene>
    <name evidence="4" type="ORF">ACAOBT_LOCUS16230</name>
</gene>
<feature type="region of interest" description="Disordered" evidence="2">
    <location>
        <begin position="3421"/>
        <end position="3456"/>
    </location>
</feature>
<feature type="compositionally biased region" description="Polar residues" evidence="2">
    <location>
        <begin position="3447"/>
        <end position="3456"/>
    </location>
</feature>
<feature type="region of interest" description="Disordered" evidence="2">
    <location>
        <begin position="3596"/>
        <end position="3617"/>
    </location>
</feature>
<feature type="compositionally biased region" description="Basic and acidic residues" evidence="2">
    <location>
        <begin position="96"/>
        <end position="110"/>
    </location>
</feature>
<feature type="region of interest" description="Disordered" evidence="2">
    <location>
        <begin position="1948"/>
        <end position="1967"/>
    </location>
</feature>
<feature type="compositionally biased region" description="Low complexity" evidence="2">
    <location>
        <begin position="29"/>
        <end position="38"/>
    </location>
</feature>